<dbReference type="AlphaFoldDB" id="A0A4R4XFL2"/>
<evidence type="ECO:0000313" key="7">
    <source>
        <dbReference type="EMBL" id="TDD29698.1"/>
    </source>
</evidence>
<dbReference type="GO" id="GO:0006355">
    <property type="term" value="P:regulation of DNA-templated transcription"/>
    <property type="evidence" value="ECO:0007669"/>
    <property type="project" value="InterPro"/>
</dbReference>
<dbReference type="OrthoDB" id="4054020at2"/>
<accession>A0A4R4XFL2</accession>
<dbReference type="SUPFAM" id="SSF46894">
    <property type="entry name" value="C-terminal effector domain of the bipartite response regulators"/>
    <property type="match status" value="1"/>
</dbReference>
<dbReference type="InterPro" id="IPR036388">
    <property type="entry name" value="WH-like_DNA-bd_sf"/>
</dbReference>
<evidence type="ECO:0000256" key="3">
    <source>
        <dbReference type="ARBA" id="ARBA00023125"/>
    </source>
</evidence>
<dbReference type="SMART" id="SM00862">
    <property type="entry name" value="Trans_reg_C"/>
    <property type="match status" value="1"/>
</dbReference>
<sequence length="228" mass="23676">MRISILGPLEVEGDAGPIAVGGLRLRALLALLALLALEAGHTVTSARLIDALWPDQPPANAANALQTLVRRLRAALRPYDVVESRPGGYALAVAADDVDALRFRGLGTDGLDLWRGAPLADLTAVPLLANAAAALEEARLAAVEARAEARLAAGLPVDLTAEVTAHPLRERLCALAMRALAASGRQAEALALFERTRRTLADELGVDPGPELRAAHLSVVSGDSPAPA</sequence>
<comment type="similarity">
    <text evidence="1">Belongs to the AfsR/DnrI/RedD regulatory family.</text>
</comment>
<dbReference type="SUPFAM" id="SSF48452">
    <property type="entry name" value="TPR-like"/>
    <property type="match status" value="1"/>
</dbReference>
<dbReference type="Gene3D" id="1.25.40.10">
    <property type="entry name" value="Tetratricopeptide repeat domain"/>
    <property type="match status" value="1"/>
</dbReference>
<comment type="caution">
    <text evidence="7">The sequence shown here is derived from an EMBL/GenBank/DDBJ whole genome shotgun (WGS) entry which is preliminary data.</text>
</comment>
<keyword evidence="8" id="KW-1185">Reference proteome</keyword>
<keyword evidence="3 5" id="KW-0238">DNA-binding</keyword>
<dbReference type="GO" id="GO:0000160">
    <property type="term" value="P:phosphorelay signal transduction system"/>
    <property type="evidence" value="ECO:0007669"/>
    <property type="project" value="InterPro"/>
</dbReference>
<dbReference type="GO" id="GO:0003677">
    <property type="term" value="F:DNA binding"/>
    <property type="evidence" value="ECO:0007669"/>
    <property type="project" value="UniProtKB-UniRule"/>
</dbReference>
<dbReference type="Pfam" id="PF00486">
    <property type="entry name" value="Trans_reg_C"/>
    <property type="match status" value="1"/>
</dbReference>
<keyword evidence="4" id="KW-0804">Transcription</keyword>
<evidence type="ECO:0000256" key="5">
    <source>
        <dbReference type="PROSITE-ProRule" id="PRU01091"/>
    </source>
</evidence>
<dbReference type="EMBL" id="SMKQ01000371">
    <property type="protein sequence ID" value="TDD29698.1"/>
    <property type="molecule type" value="Genomic_DNA"/>
</dbReference>
<dbReference type="Proteomes" id="UP000295302">
    <property type="component" value="Unassembled WGS sequence"/>
</dbReference>
<evidence type="ECO:0000313" key="8">
    <source>
        <dbReference type="Proteomes" id="UP000295302"/>
    </source>
</evidence>
<name>A0A4R4XFL2_9ACTN</name>
<dbReference type="InterPro" id="IPR011990">
    <property type="entry name" value="TPR-like_helical_dom_sf"/>
</dbReference>
<proteinExistence type="inferred from homology"/>
<dbReference type="Pfam" id="PF03704">
    <property type="entry name" value="BTAD"/>
    <property type="match status" value="1"/>
</dbReference>
<dbReference type="PROSITE" id="PS51755">
    <property type="entry name" value="OMPR_PHOB"/>
    <property type="match status" value="1"/>
</dbReference>
<dbReference type="InterPro" id="IPR001867">
    <property type="entry name" value="OmpR/PhoB-type_DNA-bd"/>
</dbReference>
<dbReference type="RefSeq" id="WP_132623637.1">
    <property type="nucleotide sequence ID" value="NZ_SMKQ01000371.1"/>
</dbReference>
<dbReference type="InterPro" id="IPR051677">
    <property type="entry name" value="AfsR-DnrI-RedD_regulator"/>
</dbReference>
<dbReference type="InterPro" id="IPR005158">
    <property type="entry name" value="BTAD"/>
</dbReference>
<protein>
    <submittedName>
        <fullName evidence="7">AfsR/SARP family transcriptional regulator</fullName>
    </submittedName>
</protein>
<evidence type="ECO:0000259" key="6">
    <source>
        <dbReference type="PROSITE" id="PS51755"/>
    </source>
</evidence>
<gene>
    <name evidence="7" type="ORF">E1286_46310</name>
</gene>
<organism evidence="7 8">
    <name type="scientific">Nonomuraea terrae</name>
    <dbReference type="NCBI Taxonomy" id="2530383"/>
    <lineage>
        <taxon>Bacteria</taxon>
        <taxon>Bacillati</taxon>
        <taxon>Actinomycetota</taxon>
        <taxon>Actinomycetes</taxon>
        <taxon>Streptosporangiales</taxon>
        <taxon>Streptosporangiaceae</taxon>
        <taxon>Nonomuraea</taxon>
    </lineage>
</organism>
<dbReference type="CDD" id="cd15831">
    <property type="entry name" value="BTAD"/>
    <property type="match status" value="1"/>
</dbReference>
<dbReference type="SMART" id="SM01043">
    <property type="entry name" value="BTAD"/>
    <property type="match status" value="1"/>
</dbReference>
<evidence type="ECO:0000256" key="2">
    <source>
        <dbReference type="ARBA" id="ARBA00023015"/>
    </source>
</evidence>
<feature type="DNA-binding region" description="OmpR/PhoB-type" evidence="5">
    <location>
        <begin position="1"/>
        <end position="93"/>
    </location>
</feature>
<keyword evidence="2" id="KW-0805">Transcription regulation</keyword>
<dbReference type="InterPro" id="IPR016032">
    <property type="entry name" value="Sig_transdc_resp-reg_C-effctor"/>
</dbReference>
<evidence type="ECO:0000256" key="1">
    <source>
        <dbReference type="ARBA" id="ARBA00005820"/>
    </source>
</evidence>
<dbReference type="Gene3D" id="1.10.10.10">
    <property type="entry name" value="Winged helix-like DNA-binding domain superfamily/Winged helix DNA-binding domain"/>
    <property type="match status" value="1"/>
</dbReference>
<reference evidence="7 8" key="1">
    <citation type="submission" date="2019-03" db="EMBL/GenBank/DDBJ databases">
        <title>Draft genome sequences of novel Actinobacteria.</title>
        <authorList>
            <person name="Sahin N."/>
            <person name="Ay H."/>
            <person name="Saygin H."/>
        </authorList>
    </citation>
    <scope>NUCLEOTIDE SEQUENCE [LARGE SCALE GENOMIC DNA]</scope>
    <source>
        <strain evidence="7 8">CH32</strain>
    </source>
</reference>
<feature type="non-terminal residue" evidence="7">
    <location>
        <position position="228"/>
    </location>
</feature>
<evidence type="ECO:0000256" key="4">
    <source>
        <dbReference type="ARBA" id="ARBA00023163"/>
    </source>
</evidence>
<dbReference type="PANTHER" id="PTHR35807">
    <property type="entry name" value="TRANSCRIPTIONAL REGULATOR REDD-RELATED"/>
    <property type="match status" value="1"/>
</dbReference>
<feature type="domain" description="OmpR/PhoB-type" evidence="6">
    <location>
        <begin position="1"/>
        <end position="93"/>
    </location>
</feature>
<dbReference type="PANTHER" id="PTHR35807:SF1">
    <property type="entry name" value="TRANSCRIPTIONAL REGULATOR REDD"/>
    <property type="match status" value="1"/>
</dbReference>